<dbReference type="Proteomes" id="UP000031671">
    <property type="component" value="Unassembled WGS sequence"/>
</dbReference>
<proteinExistence type="predicted"/>
<name>A0A0B8NQR4_9VIBR</name>
<gene>
    <name evidence="1" type="ORF">JCM19231_3750</name>
</gene>
<organism evidence="1 2">
    <name type="scientific">Vibrio ishigakensis</name>
    <dbReference type="NCBI Taxonomy" id="1481914"/>
    <lineage>
        <taxon>Bacteria</taxon>
        <taxon>Pseudomonadati</taxon>
        <taxon>Pseudomonadota</taxon>
        <taxon>Gammaproteobacteria</taxon>
        <taxon>Vibrionales</taxon>
        <taxon>Vibrionaceae</taxon>
        <taxon>Vibrio</taxon>
    </lineage>
</organism>
<reference evidence="1 2" key="1">
    <citation type="submission" date="2015-01" db="EMBL/GenBank/DDBJ databases">
        <title>Vibrio sp. C1 JCM 19231 whole genome shotgun sequence.</title>
        <authorList>
            <person name="Sawabe T."/>
            <person name="Meirelles P."/>
            <person name="Feng G."/>
            <person name="Sayaka M."/>
            <person name="Hattori M."/>
            <person name="Ohkuma M."/>
        </authorList>
    </citation>
    <scope>NUCLEOTIDE SEQUENCE [LARGE SCALE GENOMIC DNA]</scope>
    <source>
        <strain evidence="2">JCM 19231</strain>
    </source>
</reference>
<dbReference type="AlphaFoldDB" id="A0A0B8NQR4"/>
<keyword evidence="2" id="KW-1185">Reference proteome</keyword>
<reference evidence="1 2" key="2">
    <citation type="submission" date="2015-01" db="EMBL/GenBank/DDBJ databases">
        <authorList>
            <consortium name="NBRP consortium"/>
            <person name="Sawabe T."/>
            <person name="Meirelles P."/>
            <person name="Feng G."/>
            <person name="Sayaka M."/>
            <person name="Hattori M."/>
            <person name="Ohkuma M."/>
        </authorList>
    </citation>
    <scope>NUCLEOTIDE SEQUENCE [LARGE SCALE GENOMIC DNA]</scope>
    <source>
        <strain evidence="2">JCM 19231</strain>
    </source>
</reference>
<evidence type="ECO:0000313" key="1">
    <source>
        <dbReference type="EMBL" id="GAM54662.1"/>
    </source>
</evidence>
<accession>A0A0B8NQR4</accession>
<sequence length="46" mass="5618">MFKLITPRTENQLEKYFHFRWQMLREPCKGRVVRSEMNMMSLAIIG</sequence>
<protein>
    <submittedName>
        <fullName evidence="1">Uncharacterized protein</fullName>
    </submittedName>
</protein>
<comment type="caution">
    <text evidence="1">The sequence shown here is derived from an EMBL/GenBank/DDBJ whole genome shotgun (WGS) entry which is preliminary data.</text>
</comment>
<evidence type="ECO:0000313" key="2">
    <source>
        <dbReference type="Proteomes" id="UP000031671"/>
    </source>
</evidence>
<dbReference type="EMBL" id="BBRZ01000006">
    <property type="protein sequence ID" value="GAM54662.1"/>
    <property type="molecule type" value="Genomic_DNA"/>
</dbReference>